<dbReference type="GO" id="GO:0006004">
    <property type="term" value="P:fucose metabolic process"/>
    <property type="evidence" value="ECO:0007669"/>
    <property type="project" value="InterPro"/>
</dbReference>
<dbReference type="KEGG" id="cmt:CCM_09386"/>
<dbReference type="Gene3D" id="3.20.20.80">
    <property type="entry name" value="Glycosidases"/>
    <property type="match status" value="1"/>
</dbReference>
<keyword evidence="5" id="KW-0378">Hydrolase</keyword>
<dbReference type="VEuPathDB" id="FungiDB:CCM_09386"/>
<dbReference type="HOGENOM" id="CLU_002934_4_2_1"/>
<evidence type="ECO:0000313" key="10">
    <source>
        <dbReference type="Proteomes" id="UP000001610"/>
    </source>
</evidence>
<dbReference type="STRING" id="983644.G3JUM8"/>
<dbReference type="eggNOG" id="KOG3340">
    <property type="taxonomic scope" value="Eukaryota"/>
</dbReference>
<feature type="domain" description="Glycoside hydrolase family 29 N-terminal" evidence="8">
    <location>
        <begin position="164"/>
        <end position="516"/>
    </location>
</feature>
<proteinExistence type="inferred from homology"/>
<dbReference type="AlphaFoldDB" id="G3JUM8"/>
<feature type="signal peptide" evidence="7">
    <location>
        <begin position="1"/>
        <end position="20"/>
    </location>
</feature>
<evidence type="ECO:0000313" key="9">
    <source>
        <dbReference type="EMBL" id="EGX87764.1"/>
    </source>
</evidence>
<evidence type="ECO:0000256" key="5">
    <source>
        <dbReference type="ARBA" id="ARBA00022801"/>
    </source>
</evidence>
<dbReference type="SMART" id="SM00812">
    <property type="entry name" value="Alpha_L_fucos"/>
    <property type="match status" value="1"/>
</dbReference>
<dbReference type="RefSeq" id="XP_006674583.1">
    <property type="nucleotide sequence ID" value="XM_006674520.1"/>
</dbReference>
<protein>
    <recommendedName>
        <fullName evidence="3">alpha-L-fucosidase</fullName>
        <ecNumber evidence="3">3.2.1.51</ecNumber>
    </recommendedName>
</protein>
<organism evidence="9 10">
    <name type="scientific">Cordyceps militaris (strain CM01)</name>
    <name type="common">Caterpillar fungus</name>
    <dbReference type="NCBI Taxonomy" id="983644"/>
    <lineage>
        <taxon>Eukaryota</taxon>
        <taxon>Fungi</taxon>
        <taxon>Dikarya</taxon>
        <taxon>Ascomycota</taxon>
        <taxon>Pezizomycotina</taxon>
        <taxon>Sordariomycetes</taxon>
        <taxon>Hypocreomycetidae</taxon>
        <taxon>Hypocreales</taxon>
        <taxon>Cordycipitaceae</taxon>
        <taxon>Cordyceps</taxon>
    </lineage>
</organism>
<evidence type="ECO:0000256" key="4">
    <source>
        <dbReference type="ARBA" id="ARBA00022729"/>
    </source>
</evidence>
<dbReference type="OrthoDB" id="6039950at2759"/>
<evidence type="ECO:0000256" key="6">
    <source>
        <dbReference type="ARBA" id="ARBA00023295"/>
    </source>
</evidence>
<keyword evidence="4 7" id="KW-0732">Signal</keyword>
<keyword evidence="6" id="KW-0326">Glycosidase</keyword>
<dbReference type="InterPro" id="IPR000933">
    <property type="entry name" value="Glyco_hydro_29"/>
</dbReference>
<dbReference type="InParanoid" id="G3JUM8"/>
<dbReference type="InterPro" id="IPR016286">
    <property type="entry name" value="FUC_metazoa-typ"/>
</dbReference>
<gene>
    <name evidence="9" type="ORF">CCM_09386</name>
</gene>
<dbReference type="InterPro" id="IPR017853">
    <property type="entry name" value="GH"/>
</dbReference>
<name>G3JUM8_CORMM</name>
<dbReference type="Proteomes" id="UP000001610">
    <property type="component" value="Unassembled WGS sequence"/>
</dbReference>
<dbReference type="PANTHER" id="PTHR10030">
    <property type="entry name" value="ALPHA-L-FUCOSIDASE"/>
    <property type="match status" value="1"/>
</dbReference>
<accession>G3JUM8</accession>
<evidence type="ECO:0000256" key="2">
    <source>
        <dbReference type="ARBA" id="ARBA00007951"/>
    </source>
</evidence>
<evidence type="ECO:0000256" key="1">
    <source>
        <dbReference type="ARBA" id="ARBA00004071"/>
    </source>
</evidence>
<evidence type="ECO:0000256" key="3">
    <source>
        <dbReference type="ARBA" id="ARBA00012662"/>
    </source>
</evidence>
<reference evidence="9 10" key="1">
    <citation type="journal article" date="2011" name="Genome Biol.">
        <title>Genome sequence of the insect pathogenic fungus Cordyceps militaris, a valued traditional Chinese medicine.</title>
        <authorList>
            <person name="Zheng P."/>
            <person name="Xia Y."/>
            <person name="Xiao G."/>
            <person name="Xiong C."/>
            <person name="Hu X."/>
            <person name="Zhang S."/>
            <person name="Zheng H."/>
            <person name="Huang Y."/>
            <person name="Zhou Y."/>
            <person name="Wang S."/>
            <person name="Zhao G.P."/>
            <person name="Liu X."/>
            <person name="St Leger R.J."/>
            <person name="Wang C."/>
        </authorList>
    </citation>
    <scope>NUCLEOTIDE SEQUENCE [LARGE SCALE GENOMIC DNA]</scope>
    <source>
        <strain evidence="9 10">CM01</strain>
    </source>
</reference>
<dbReference type="PANTHER" id="PTHR10030:SF37">
    <property type="entry name" value="ALPHA-L-FUCOSIDASE-RELATED"/>
    <property type="match status" value="1"/>
</dbReference>
<dbReference type="PRINTS" id="PR00741">
    <property type="entry name" value="GLHYDRLASE29"/>
</dbReference>
<feature type="chain" id="PRO_5025592084" description="alpha-L-fucosidase" evidence="7">
    <location>
        <begin position="21"/>
        <end position="614"/>
    </location>
</feature>
<dbReference type="OMA" id="HRDTYGE"/>
<keyword evidence="10" id="KW-1185">Reference proteome</keyword>
<dbReference type="GeneID" id="18171389"/>
<dbReference type="Pfam" id="PF01120">
    <property type="entry name" value="Alpha_L_fucos"/>
    <property type="match status" value="1"/>
</dbReference>
<evidence type="ECO:0000256" key="7">
    <source>
        <dbReference type="SAM" id="SignalP"/>
    </source>
</evidence>
<dbReference type="SUPFAM" id="SSF51445">
    <property type="entry name" value="(Trans)glycosidases"/>
    <property type="match status" value="1"/>
</dbReference>
<dbReference type="GO" id="GO:0004560">
    <property type="term" value="F:alpha-L-fucosidase activity"/>
    <property type="evidence" value="ECO:0007669"/>
    <property type="project" value="UniProtKB-EC"/>
</dbReference>
<evidence type="ECO:0000259" key="8">
    <source>
        <dbReference type="Pfam" id="PF01120"/>
    </source>
</evidence>
<comment type="similarity">
    <text evidence="2">Belongs to the glycosyl hydrolase 29 family.</text>
</comment>
<dbReference type="GO" id="GO:0016139">
    <property type="term" value="P:glycoside catabolic process"/>
    <property type="evidence" value="ECO:0007669"/>
    <property type="project" value="TreeGrafter"/>
</dbReference>
<sequence>MVAMMHWLAALTVAASAASGLLSTDDVQIAWLSRLPIPRSLASTDHSPGDDAPTISVISPNLTTKWFDGSDFVQIIELFVLNTHKTQFLTKSHNLTVTIASPSLDTVRPGTVVRLAPGQRALVQVGVRNKAGVKAGASCHGKVTAIAGSQTADVALAGFCGIADYESTAESLLAHRTPDWFDKIKYGIFIHWGLYSVPAYGNTGKNENYAEWYWKWQHNPNDKTQTYQYHLKTYGKDLNYDDFAANFTGENFNPKEWVDLFADAGAQYFVPTTKHHDGFALFNFSTSISRRSTVHYGPRRDFLGELFAAARQHQPHLRRGTYFSLPEWYNPQYRHGGSFAGGPPTNPYTGQVLNYTGHVEVGDFVTDVQVPQMEALAYDYGTEILWCDIGGPNASAGVMARWINWARKSGRQVSFNSRCGLRGDFDTPEYDPNPTHPLDRKWESSRGMDPYSYGYNHVTPAAQYMTGEAIVRSLVDIVASNGNFLLDIGPRGDGAIPSIMQTNLRDAGAWIRAHAEAIFDTTYWAVTAGADPFRYTATADAFYIHHVGRPASEVAVPDEVPYLPGDRVTALGGAADGTELGVRWQGLGTLTLELPQSVVDGDRYVWTFKIEYVL</sequence>
<comment type="function">
    <text evidence="1">Alpha-L-fucosidase is responsible for hydrolyzing the alpha-1,6-linked fucose joined to the reducing-end N-acetylglucosamine of the carbohydrate moieties of glycoproteins.</text>
</comment>
<dbReference type="EMBL" id="JH126407">
    <property type="protein sequence ID" value="EGX87764.1"/>
    <property type="molecule type" value="Genomic_DNA"/>
</dbReference>
<dbReference type="InterPro" id="IPR057739">
    <property type="entry name" value="Glyco_hydro_29_N"/>
</dbReference>
<dbReference type="EC" id="3.2.1.51" evidence="3"/>